<reference evidence="15" key="1">
    <citation type="submission" date="2019-10" db="EMBL/GenBank/DDBJ databases">
        <title>The sequence and de novo assembly of the wild yak genome.</title>
        <authorList>
            <person name="Liu Y."/>
        </authorList>
    </citation>
    <scope>NUCLEOTIDE SEQUENCE [LARGE SCALE GENOMIC DNA]</scope>
    <source>
        <strain evidence="15">WY2019</strain>
    </source>
</reference>
<keyword evidence="8" id="KW-0175">Coiled coil</keyword>
<dbReference type="InterPro" id="IPR055406">
    <property type="entry name" value="HEAT_Maestro"/>
</dbReference>
<feature type="domain" description="Maestro/Maestro-like HEAT-repeats" evidence="14">
    <location>
        <begin position="969"/>
        <end position="1224"/>
    </location>
</feature>
<feature type="compositionally biased region" description="Polar residues" evidence="10">
    <location>
        <begin position="404"/>
        <end position="414"/>
    </location>
</feature>
<dbReference type="EMBL" id="VBQZ03000044">
    <property type="protein sequence ID" value="MXQ88094.1"/>
    <property type="molecule type" value="Genomic_DNA"/>
</dbReference>
<feature type="transmembrane region" description="Helical" evidence="11">
    <location>
        <begin position="81"/>
        <end position="100"/>
    </location>
</feature>
<keyword evidence="7" id="KW-0297">G-protein coupled receptor</keyword>
<evidence type="ECO:0000313" key="15">
    <source>
        <dbReference type="EMBL" id="MXQ88094.1"/>
    </source>
</evidence>
<keyword evidence="3" id="KW-0963">Cytoplasm</keyword>
<feature type="domain" description="Maestro-like HEAT-repeats" evidence="13">
    <location>
        <begin position="544"/>
        <end position="753"/>
    </location>
</feature>
<keyword evidence="16" id="KW-1185">Reference proteome</keyword>
<accession>A0A6B0RJ96</accession>
<organism evidence="15 16">
    <name type="scientific">Bos mutus</name>
    <name type="common">wild yak</name>
    <dbReference type="NCBI Taxonomy" id="72004"/>
    <lineage>
        <taxon>Eukaryota</taxon>
        <taxon>Metazoa</taxon>
        <taxon>Chordata</taxon>
        <taxon>Craniata</taxon>
        <taxon>Vertebrata</taxon>
        <taxon>Euteleostomi</taxon>
        <taxon>Mammalia</taxon>
        <taxon>Eutheria</taxon>
        <taxon>Laurasiatheria</taxon>
        <taxon>Artiodactyla</taxon>
        <taxon>Ruminantia</taxon>
        <taxon>Pecora</taxon>
        <taxon>Bovidae</taxon>
        <taxon>Bovinae</taxon>
        <taxon>Bos</taxon>
    </lineage>
</organism>
<dbReference type="GO" id="GO:0016020">
    <property type="term" value="C:membrane"/>
    <property type="evidence" value="ECO:0007669"/>
    <property type="project" value="UniProtKB-SubCell"/>
</dbReference>
<name>A0A6B0RJ96_9CETA</name>
<dbReference type="PANTHER" id="PTHR23120:SF42">
    <property type="entry name" value="MAESTRO HEAT-LIKE REPEAT FAMILY MEMBER 3"/>
    <property type="match status" value="1"/>
</dbReference>
<sequence>MRPTEPWSPSAGTAPWDYYSGSGAPDELEPEELCAARDLPYSHAYIPALYLAAFAVGLPGNAFVLWLLSGARGRRRLVDTFVQHLAAADLGFVLTLPLWGNSRPPLCPGLGWEGCRPLLLLAPSSQKPTMDSKDEVSDTDSGIILQSAGPDSPVSPAKELTHAVRKQQRALEERLEACLEELRRLCLREAELTGILPAEFPLKPGEKVPKVRRRIGAAYKLDEWALHREDPLSGLERQLALQLQIAEAARRLCREGNLGRQVRRQRQHAPGAERRSVLPDKECFQERRGRRVASSAGGVPHPLLSPLASPELSASDDSSLSDGLPREEEAPQVPKPPLEAPDPPARPLPPQSLEGLQPAGPEMGGLERAPIQNSPWKETSLDHPYEKPRKSSEAGSESSSPASTPQDGPSTSSLWLLEPTSYCVVPIRSVPGQRQGRTSAPATPDMQGRRGHSQPLRESARFLPITSPAGLRQSEREAYECIQEFLEQGQLLEMDKLKFLSAVDTLSGAVHAQANGNMDDFFPKTVLAEKITKLILEESTEALVSTVRQQAMLCVVALRCLGPQGRGTIQALDDMLQALMMEDLEPSMVFLQSFLEVVLPCLVQSDKVHEQTRILGAISRILRFICNFPELAFFRKYLTPEERADVMLVSLEALTKPSRHDARAASRVLRTILKSSVPDIGKVPEIIKHVYHHMPSATDATAQETIRKVLHVLAQTYTDEVVLTLFEMDEQSQRGARKPWEILASFPKGYEVIMEHLLQRLTPQQRSRPQEPGCRAQISPLIATRALHELLLEPSRRMEVQAFFPHLFLALLFRISSLLGVGAAQPPVSQGMDPVSCSVEALKTLMRSAGYSDHVSYIQKLQGWELLTSLERHHEGVALLGRRTRRPRSHPALESLCSALWLAQCILVTWQKKAVLPNPEERFLILEQEPGLWVVEDASFGPASSNSLRVLTQLLQCPDVAAAADDEMVRTLANWFQREEPAVVKLLLRAVGILSRHESTGKQLRALQPYVLSCCYSVDGSIVAETFQVLRDLVDQLPWQHSAAFLIQLAFTLAPFLEEESEHLRLTAFEIYGALLAKVSRRVFVFPLRHQVLNLLILLVLHLEDANGRIAQIARPTLCHLATLLGWSKLRATFAEKDIWTILSALLQQEVGRALWFLKQSVQLFRSPQVPIRRAAVWFAGQIIQTLGAEEAREMDEVHAALRHMRADLDPTVSCLATQTSYILEAKEKTWVTSSTSCFCPRRLRKAYF</sequence>
<evidence type="ECO:0000256" key="2">
    <source>
        <dbReference type="ARBA" id="ARBA00004496"/>
    </source>
</evidence>
<evidence type="ECO:0000259" key="13">
    <source>
        <dbReference type="Pfam" id="PF21047"/>
    </source>
</evidence>
<feature type="transmembrane region" description="Helical" evidence="11">
    <location>
        <begin position="48"/>
        <end position="69"/>
    </location>
</feature>
<evidence type="ECO:0000259" key="14">
    <source>
        <dbReference type="Pfam" id="PF23227"/>
    </source>
</evidence>
<feature type="compositionally biased region" description="Low complexity" evidence="10">
    <location>
        <begin position="292"/>
        <end position="322"/>
    </location>
</feature>
<dbReference type="Gene3D" id="1.25.10.10">
    <property type="entry name" value="Leucine-rich Repeat Variant"/>
    <property type="match status" value="1"/>
</dbReference>
<comment type="caution">
    <text evidence="15">The sequence shown here is derived from an EMBL/GenBank/DDBJ whole genome shotgun (WGS) entry which is preliminary data.</text>
</comment>
<dbReference type="Pfam" id="PF11819">
    <property type="entry name" value="CUPID"/>
    <property type="match status" value="1"/>
</dbReference>
<evidence type="ECO:0000259" key="12">
    <source>
        <dbReference type="Pfam" id="PF11819"/>
    </source>
</evidence>
<dbReference type="GO" id="GO:0004930">
    <property type="term" value="F:G protein-coupled receptor activity"/>
    <property type="evidence" value="ECO:0007669"/>
    <property type="project" value="UniProtKB-KW"/>
</dbReference>
<evidence type="ECO:0000256" key="10">
    <source>
        <dbReference type="SAM" id="MobiDB-lite"/>
    </source>
</evidence>
<keyword evidence="7" id="KW-0675">Receptor</keyword>
<dbReference type="Pfam" id="PF23227">
    <property type="entry name" value="HEAT_MROH2B_C"/>
    <property type="match status" value="1"/>
</dbReference>
<evidence type="ECO:0000256" key="8">
    <source>
        <dbReference type="ARBA" id="ARBA00023054"/>
    </source>
</evidence>
<feature type="domain" description="Cytohesin Ubiquitin Protein Inducing" evidence="12">
    <location>
        <begin position="132"/>
        <end position="260"/>
    </location>
</feature>
<dbReference type="Pfam" id="PF21047">
    <property type="entry name" value="HEAT_Maestro"/>
    <property type="match status" value="1"/>
</dbReference>
<feature type="compositionally biased region" description="Basic and acidic residues" evidence="10">
    <location>
        <begin position="379"/>
        <end position="392"/>
    </location>
</feature>
<dbReference type="InterPro" id="IPR045206">
    <property type="entry name" value="Maestro_heat-like_prot"/>
</dbReference>
<comment type="subcellular location">
    <subcellularLocation>
        <location evidence="2">Cytoplasm</location>
    </subcellularLocation>
    <subcellularLocation>
        <location evidence="1">Membrane</location>
    </subcellularLocation>
</comment>
<keyword evidence="4 11" id="KW-0812">Transmembrane</keyword>
<dbReference type="GO" id="GO:0005737">
    <property type="term" value="C:cytoplasm"/>
    <property type="evidence" value="ECO:0007669"/>
    <property type="project" value="UniProtKB-SubCell"/>
</dbReference>
<proteinExistence type="predicted"/>
<feature type="compositionally biased region" description="Low complexity" evidence="10">
    <location>
        <begin position="393"/>
        <end position="403"/>
    </location>
</feature>
<dbReference type="InterPro" id="IPR021774">
    <property type="entry name" value="CUPID"/>
</dbReference>
<evidence type="ECO:0000256" key="6">
    <source>
        <dbReference type="ARBA" id="ARBA00022989"/>
    </source>
</evidence>
<dbReference type="InterPro" id="IPR000276">
    <property type="entry name" value="GPCR_Rhodpsn"/>
</dbReference>
<feature type="region of interest" description="Disordered" evidence="10">
    <location>
        <begin position="428"/>
        <end position="459"/>
    </location>
</feature>
<keyword evidence="6 11" id="KW-1133">Transmembrane helix</keyword>
<evidence type="ECO:0000256" key="4">
    <source>
        <dbReference type="ARBA" id="ARBA00022692"/>
    </source>
</evidence>
<dbReference type="InterPro" id="IPR016024">
    <property type="entry name" value="ARM-type_fold"/>
</dbReference>
<dbReference type="SUPFAM" id="SSF48371">
    <property type="entry name" value="ARM repeat"/>
    <property type="match status" value="1"/>
</dbReference>
<feature type="compositionally biased region" description="Basic and acidic residues" evidence="10">
    <location>
        <begin position="271"/>
        <end position="287"/>
    </location>
</feature>
<feature type="compositionally biased region" description="Pro residues" evidence="10">
    <location>
        <begin position="333"/>
        <end position="350"/>
    </location>
</feature>
<keyword evidence="5" id="KW-0677">Repeat</keyword>
<evidence type="ECO:0000313" key="16">
    <source>
        <dbReference type="Proteomes" id="UP000322234"/>
    </source>
</evidence>
<dbReference type="InterPro" id="IPR048465">
    <property type="entry name" value="Maestro-like_HEAT"/>
</dbReference>
<keyword evidence="7" id="KW-0807">Transducer</keyword>
<evidence type="ECO:0000256" key="5">
    <source>
        <dbReference type="ARBA" id="ARBA00022737"/>
    </source>
</evidence>
<evidence type="ECO:0000256" key="9">
    <source>
        <dbReference type="ARBA" id="ARBA00023136"/>
    </source>
</evidence>
<evidence type="ECO:0000256" key="7">
    <source>
        <dbReference type="ARBA" id="ARBA00023040"/>
    </source>
</evidence>
<dbReference type="InterPro" id="IPR011989">
    <property type="entry name" value="ARM-like"/>
</dbReference>
<evidence type="ECO:0000256" key="1">
    <source>
        <dbReference type="ARBA" id="ARBA00004370"/>
    </source>
</evidence>
<dbReference type="Gene3D" id="1.20.1070.10">
    <property type="entry name" value="Rhodopsin 7-helix transmembrane proteins"/>
    <property type="match status" value="1"/>
</dbReference>
<dbReference type="SUPFAM" id="SSF81321">
    <property type="entry name" value="Family A G protein-coupled receptor-like"/>
    <property type="match status" value="1"/>
</dbReference>
<dbReference type="PRINTS" id="PR00237">
    <property type="entry name" value="GPCRRHODOPSN"/>
</dbReference>
<protein>
    <submittedName>
        <fullName evidence="15">Uncharacterized protein</fullName>
    </submittedName>
</protein>
<keyword evidence="9 11" id="KW-0472">Membrane</keyword>
<dbReference type="Proteomes" id="UP000322234">
    <property type="component" value="Unassembled WGS sequence"/>
</dbReference>
<evidence type="ECO:0000256" key="11">
    <source>
        <dbReference type="SAM" id="Phobius"/>
    </source>
</evidence>
<feature type="region of interest" description="Disordered" evidence="10">
    <location>
        <begin position="261"/>
        <end position="415"/>
    </location>
</feature>
<dbReference type="PANTHER" id="PTHR23120">
    <property type="entry name" value="MAESTRO-RELATED HEAT DOMAIN-CONTAINING"/>
    <property type="match status" value="1"/>
</dbReference>
<dbReference type="AlphaFoldDB" id="A0A6B0RJ96"/>
<evidence type="ECO:0000256" key="3">
    <source>
        <dbReference type="ARBA" id="ARBA00022490"/>
    </source>
</evidence>
<gene>
    <name evidence="15" type="ORF">E5288_WYG017108</name>
</gene>